<proteinExistence type="predicted"/>
<dbReference type="OrthoDB" id="5868180at2759"/>
<dbReference type="Proteomes" id="UP000230423">
    <property type="component" value="Unassembled WGS sequence"/>
</dbReference>
<evidence type="ECO:0000313" key="2">
    <source>
        <dbReference type="EMBL" id="PIO57571.1"/>
    </source>
</evidence>
<reference evidence="2 3" key="1">
    <citation type="submission" date="2015-09" db="EMBL/GenBank/DDBJ databases">
        <title>Draft genome of the parasitic nematode Teladorsagia circumcincta isolate WARC Sus (inbred).</title>
        <authorList>
            <person name="Mitreva M."/>
        </authorList>
    </citation>
    <scope>NUCLEOTIDE SEQUENCE [LARGE SCALE GENOMIC DNA]</scope>
    <source>
        <strain evidence="2 3">S</strain>
    </source>
</reference>
<dbReference type="EMBL" id="KZ364802">
    <property type="protein sequence ID" value="PIO57571.1"/>
    <property type="molecule type" value="Genomic_DNA"/>
</dbReference>
<feature type="region of interest" description="Disordered" evidence="1">
    <location>
        <begin position="77"/>
        <end position="108"/>
    </location>
</feature>
<accession>A0A2G9THZ8</accession>
<name>A0A2G9THZ8_TELCI</name>
<sequence length="162" mass="17806">MCVHKKKSLGSPDKTKKKGTGAGKTEATKTAKEVKGDEAGAGDAAGAAPEKGESGQNILAKPCSDLIHRKPLMMMISEKKKDPLHIKVPPPRVMKAKRPMKEVKEARDPEYKTIELDVSEWESVKLMKRSDIKPEDIVKKDFKEVRSAGTEKREKEAVEAAA</sequence>
<feature type="compositionally biased region" description="Basic and acidic residues" evidence="1">
    <location>
        <begin position="26"/>
        <end position="38"/>
    </location>
</feature>
<organism evidence="2 3">
    <name type="scientific">Teladorsagia circumcincta</name>
    <name type="common">Brown stomach worm</name>
    <name type="synonym">Ostertagia circumcincta</name>
    <dbReference type="NCBI Taxonomy" id="45464"/>
    <lineage>
        <taxon>Eukaryota</taxon>
        <taxon>Metazoa</taxon>
        <taxon>Ecdysozoa</taxon>
        <taxon>Nematoda</taxon>
        <taxon>Chromadorea</taxon>
        <taxon>Rhabditida</taxon>
        <taxon>Rhabditina</taxon>
        <taxon>Rhabditomorpha</taxon>
        <taxon>Strongyloidea</taxon>
        <taxon>Trichostrongylidae</taxon>
        <taxon>Teladorsagia</taxon>
    </lineage>
</organism>
<feature type="region of interest" description="Disordered" evidence="1">
    <location>
        <begin position="1"/>
        <end position="61"/>
    </location>
</feature>
<keyword evidence="3" id="KW-1185">Reference proteome</keyword>
<dbReference type="AlphaFoldDB" id="A0A2G9THZ8"/>
<evidence type="ECO:0000256" key="1">
    <source>
        <dbReference type="SAM" id="MobiDB-lite"/>
    </source>
</evidence>
<protein>
    <submittedName>
        <fullName evidence="2">Uncharacterized protein</fullName>
    </submittedName>
</protein>
<evidence type="ECO:0000313" key="3">
    <source>
        <dbReference type="Proteomes" id="UP000230423"/>
    </source>
</evidence>
<feature type="compositionally biased region" description="Basic and acidic residues" evidence="1">
    <location>
        <begin position="99"/>
        <end position="108"/>
    </location>
</feature>
<gene>
    <name evidence="2" type="ORF">TELCIR_21014</name>
</gene>